<evidence type="ECO:0000256" key="3">
    <source>
        <dbReference type="ARBA" id="ARBA00022553"/>
    </source>
</evidence>
<feature type="coiled-coil region" evidence="7">
    <location>
        <begin position="136"/>
        <end position="188"/>
    </location>
</feature>
<evidence type="ECO:0000259" key="8">
    <source>
        <dbReference type="PROSITE" id="PS50109"/>
    </source>
</evidence>
<dbReference type="SUPFAM" id="SSF55874">
    <property type="entry name" value="ATPase domain of HSP90 chaperone/DNA topoisomerase II/histidine kinase"/>
    <property type="match status" value="1"/>
</dbReference>
<dbReference type="EC" id="2.7.13.3" evidence="2"/>
<dbReference type="EMBL" id="CP011390">
    <property type="protein sequence ID" value="ANE53294.1"/>
    <property type="molecule type" value="Genomic_DNA"/>
</dbReference>
<dbReference type="InterPro" id="IPR035965">
    <property type="entry name" value="PAS-like_dom_sf"/>
</dbReference>
<organism evidence="10 11">
    <name type="scientific">Flavisolibacter tropicus</name>
    <dbReference type="NCBI Taxonomy" id="1492898"/>
    <lineage>
        <taxon>Bacteria</taxon>
        <taxon>Pseudomonadati</taxon>
        <taxon>Bacteroidota</taxon>
        <taxon>Chitinophagia</taxon>
        <taxon>Chitinophagales</taxon>
        <taxon>Chitinophagaceae</taxon>
        <taxon>Flavisolibacter</taxon>
    </lineage>
</organism>
<reference evidence="10 11" key="2">
    <citation type="journal article" date="2016" name="Int. J. Syst. Evol. Microbiol.">
        <title>Flavisolibacter tropicus sp. nov., isolated from tropical soil.</title>
        <authorList>
            <person name="Lee J.J."/>
            <person name="Kang M.S."/>
            <person name="Kim G.S."/>
            <person name="Lee C.S."/>
            <person name="Lim S."/>
            <person name="Lee J."/>
            <person name="Roh S.H."/>
            <person name="Kang H."/>
            <person name="Ha J.M."/>
            <person name="Bae S."/>
            <person name="Jung H.Y."/>
            <person name="Kim M.K."/>
        </authorList>
    </citation>
    <scope>NUCLEOTIDE SEQUENCE [LARGE SCALE GENOMIC DNA]</scope>
    <source>
        <strain evidence="10 11">LCS9</strain>
    </source>
</reference>
<dbReference type="CDD" id="cd00130">
    <property type="entry name" value="PAS"/>
    <property type="match status" value="1"/>
</dbReference>
<dbReference type="PATRIC" id="fig|1492898.3.peg.762"/>
<dbReference type="PROSITE" id="PS50112">
    <property type="entry name" value="PAS"/>
    <property type="match status" value="1"/>
</dbReference>
<keyword evidence="3" id="KW-0597">Phosphoprotein</keyword>
<dbReference type="Pfam" id="PF00512">
    <property type="entry name" value="HisKA"/>
    <property type="match status" value="1"/>
</dbReference>
<dbReference type="STRING" id="1492898.SY85_03495"/>
<dbReference type="InterPro" id="IPR036097">
    <property type="entry name" value="HisK_dim/P_sf"/>
</dbReference>
<dbReference type="PROSITE" id="PS50109">
    <property type="entry name" value="HIS_KIN"/>
    <property type="match status" value="1"/>
</dbReference>
<dbReference type="InterPro" id="IPR003594">
    <property type="entry name" value="HATPase_dom"/>
</dbReference>
<dbReference type="Pfam" id="PF13426">
    <property type="entry name" value="PAS_9"/>
    <property type="match status" value="1"/>
</dbReference>
<dbReference type="SUPFAM" id="SSF55785">
    <property type="entry name" value="PYP-like sensor domain (PAS domain)"/>
    <property type="match status" value="1"/>
</dbReference>
<feature type="domain" description="Histidine kinase" evidence="8">
    <location>
        <begin position="195"/>
        <end position="410"/>
    </location>
</feature>
<comment type="catalytic activity">
    <reaction evidence="1">
        <text>ATP + protein L-histidine = ADP + protein N-phospho-L-histidine.</text>
        <dbReference type="EC" id="2.7.13.3"/>
    </reaction>
</comment>
<dbReference type="PANTHER" id="PTHR43711:SF26">
    <property type="entry name" value="SENSOR HISTIDINE KINASE RCSC"/>
    <property type="match status" value="1"/>
</dbReference>
<evidence type="ECO:0000313" key="10">
    <source>
        <dbReference type="EMBL" id="ANE53294.1"/>
    </source>
</evidence>
<evidence type="ECO:0000256" key="4">
    <source>
        <dbReference type="ARBA" id="ARBA00022679"/>
    </source>
</evidence>
<dbReference type="Gene3D" id="3.30.450.20">
    <property type="entry name" value="PAS domain"/>
    <property type="match status" value="1"/>
</dbReference>
<dbReference type="OrthoDB" id="9808408at2"/>
<dbReference type="FunFam" id="3.30.565.10:FF:000006">
    <property type="entry name" value="Sensor histidine kinase WalK"/>
    <property type="match status" value="1"/>
</dbReference>
<evidence type="ECO:0000256" key="6">
    <source>
        <dbReference type="ARBA" id="ARBA00023012"/>
    </source>
</evidence>
<evidence type="ECO:0000256" key="7">
    <source>
        <dbReference type="SAM" id="Coils"/>
    </source>
</evidence>
<dbReference type="SMART" id="SM00387">
    <property type="entry name" value="HATPase_c"/>
    <property type="match status" value="1"/>
</dbReference>
<name>A0A172U2D2_9BACT</name>
<dbReference type="InterPro" id="IPR036890">
    <property type="entry name" value="HATPase_C_sf"/>
</dbReference>
<dbReference type="InterPro" id="IPR003661">
    <property type="entry name" value="HisK_dim/P_dom"/>
</dbReference>
<evidence type="ECO:0000259" key="9">
    <source>
        <dbReference type="PROSITE" id="PS50112"/>
    </source>
</evidence>
<proteinExistence type="predicted"/>
<dbReference type="NCBIfam" id="TIGR00229">
    <property type="entry name" value="sensory_box"/>
    <property type="match status" value="1"/>
</dbReference>
<dbReference type="CDD" id="cd00082">
    <property type="entry name" value="HisKA"/>
    <property type="match status" value="1"/>
</dbReference>
<keyword evidence="5 10" id="KW-0418">Kinase</keyword>
<evidence type="ECO:0000256" key="5">
    <source>
        <dbReference type="ARBA" id="ARBA00022777"/>
    </source>
</evidence>
<sequence length="420" mass="47844">MQFDKSHMTSLFENATEGIIVANNKAEIILVNPAACRMFHYNPEELLGKKVEVLLPRKHRAAHVKLREEFYGDPHDRVMGSGRDLFGERKGGDNFPVEVSLSSYKQNNNQYVIAFIIDITHRKEIERSFLQQQQQLERVSGDIRKLNTELEGKVEERTLILKEALQRLEQSQQELSEALDKERQLNEIKSRFVSMASHEFRTPLSAVLSSASLISKYTTTEQQENRNKHINRIKDSVKHLNDLLEDFLSLGKLDEGKVGASFSSFDLPETILDTIEDMRGLVKEGQQIQYNHEGEQEVFSDKRLLKNILINLISNAVKFSEINGCITVKSRYNNGKAIVSVSDKGIGISDEDQHHLFSSFFRGHNVTNIQGTGLGLHIVKRYLDLIGGNITVKSKLEEGTTFTIEFPVQNKNYHEDDLSN</sequence>
<gene>
    <name evidence="10" type="ORF">SY85_03495</name>
</gene>
<dbReference type="Pfam" id="PF02518">
    <property type="entry name" value="HATPase_c"/>
    <property type="match status" value="1"/>
</dbReference>
<dbReference type="GO" id="GO:0000155">
    <property type="term" value="F:phosphorelay sensor kinase activity"/>
    <property type="evidence" value="ECO:0007669"/>
    <property type="project" value="InterPro"/>
</dbReference>
<evidence type="ECO:0000256" key="1">
    <source>
        <dbReference type="ARBA" id="ARBA00000085"/>
    </source>
</evidence>
<keyword evidence="4" id="KW-0808">Transferase</keyword>
<dbReference type="Gene3D" id="3.30.565.10">
    <property type="entry name" value="Histidine kinase-like ATPase, C-terminal domain"/>
    <property type="match status" value="1"/>
</dbReference>
<keyword evidence="11" id="KW-1185">Reference proteome</keyword>
<dbReference type="PANTHER" id="PTHR43711">
    <property type="entry name" value="TWO-COMPONENT HISTIDINE KINASE"/>
    <property type="match status" value="1"/>
</dbReference>
<dbReference type="InterPro" id="IPR005467">
    <property type="entry name" value="His_kinase_dom"/>
</dbReference>
<keyword evidence="6" id="KW-0902">Two-component regulatory system</keyword>
<evidence type="ECO:0000313" key="11">
    <source>
        <dbReference type="Proteomes" id="UP000077177"/>
    </source>
</evidence>
<dbReference type="SMART" id="SM00388">
    <property type="entry name" value="HisKA"/>
    <property type="match status" value="1"/>
</dbReference>
<dbReference type="InterPro" id="IPR050736">
    <property type="entry name" value="Sensor_HK_Regulatory"/>
</dbReference>
<accession>A0A172U2D2</accession>
<dbReference type="InterPro" id="IPR000014">
    <property type="entry name" value="PAS"/>
</dbReference>
<reference evidence="11" key="1">
    <citation type="submission" date="2015-01" db="EMBL/GenBank/DDBJ databases">
        <title>Flavisolibacter sp./LCS9/ whole genome sequencing.</title>
        <authorList>
            <person name="Kim M.K."/>
            <person name="Srinivasan S."/>
            <person name="Lee J.-J."/>
        </authorList>
    </citation>
    <scope>NUCLEOTIDE SEQUENCE [LARGE SCALE GENOMIC DNA]</scope>
    <source>
        <strain evidence="11">LCS9</strain>
    </source>
</reference>
<dbReference type="InterPro" id="IPR004358">
    <property type="entry name" value="Sig_transdc_His_kin-like_C"/>
</dbReference>
<dbReference type="SMART" id="SM00091">
    <property type="entry name" value="PAS"/>
    <property type="match status" value="1"/>
</dbReference>
<dbReference type="Gene3D" id="1.10.287.130">
    <property type="match status" value="1"/>
</dbReference>
<dbReference type="AlphaFoldDB" id="A0A172U2D2"/>
<evidence type="ECO:0000256" key="2">
    <source>
        <dbReference type="ARBA" id="ARBA00012438"/>
    </source>
</evidence>
<protein>
    <recommendedName>
        <fullName evidence="2">histidine kinase</fullName>
        <ecNumber evidence="2">2.7.13.3</ecNumber>
    </recommendedName>
</protein>
<keyword evidence="7" id="KW-0175">Coiled coil</keyword>
<dbReference type="KEGG" id="fla:SY85_03495"/>
<feature type="domain" description="PAS" evidence="9">
    <location>
        <begin position="4"/>
        <end position="73"/>
    </location>
</feature>
<dbReference type="PRINTS" id="PR00344">
    <property type="entry name" value="BCTRLSENSOR"/>
</dbReference>
<dbReference type="Proteomes" id="UP000077177">
    <property type="component" value="Chromosome"/>
</dbReference>
<dbReference type="SUPFAM" id="SSF47384">
    <property type="entry name" value="Homodimeric domain of signal transducing histidine kinase"/>
    <property type="match status" value="1"/>
</dbReference>